<keyword evidence="5" id="KW-1185">Reference proteome</keyword>
<dbReference type="EMBL" id="VEPZ02000377">
    <property type="protein sequence ID" value="KAE8726290.1"/>
    <property type="molecule type" value="Genomic_DNA"/>
</dbReference>
<keyword evidence="2" id="KW-0328">Glycosyltransferase</keyword>
<dbReference type="PANTHER" id="PTHR11926:SF774">
    <property type="entry name" value="UDP-GLYCOSYLTRANSFERASE 85A1-RELATED"/>
    <property type="match status" value="1"/>
</dbReference>
<comment type="similarity">
    <text evidence="1">Belongs to the UDP-glycosyltransferase family.</text>
</comment>
<evidence type="ECO:0000256" key="1">
    <source>
        <dbReference type="ARBA" id="ARBA00009995"/>
    </source>
</evidence>
<sequence>MEEAYNNASKHIAVLAFPFGTRAAPLLNIILQLSDACPDKVFSFLSTRRSNGSPFPKKLDNVKPFDVRDGLPEGCMFKDDPNEPVECFLKAVPGNFTVVLDEVVAETGKPIDCLITDAIYAFGADIADELNVPWVAIWTGGCRALFVHVEIDFIREYVGINGTGPQDKSLKFFPDFSHIRAADLPCGITTGDFNAAVPAMLQKMGLELPRATAIAVNSYEDLDSKVVNILKQRFDMYLSIGPFNLVSVSDSHGCLDWLSQHDLESVAYISFGSATTPPPQELQALCEALEESEFPFLWSFRGNSEKQLPSGFLERTSSKGKIVPRAPQQKILEHPSVGVFVSHGGWNSVLESIMGGVPMILRPFSGDQGLNTRTVEAVWGFGLGLEGGTMTKEGAMKALKLTLISQQGKQMRDKIGLQKELAYNAVKSRGSSVENFKTPKFYFSSILISHELAPKEEQRQQSTQYEMEQAYSNASKHVAVLAFPYGTHAAPLLNLICQLSDACPDTMFSFLSTQQSNSSTFQMKLDKVKPFNVWDGLPEGYVFKGNPRDPVDYFLKAAPGNFTEVLDEVVAGTGKPIDCLITDAFYAFGADIADELNVPWVALWTAGPRALFVHVDTDIIRQQVGTNGPQDKALDFLPDFSAIRVADLPDGITSGEFDAPLLALFHKMGPALSRATAIAANSYEDLDNTVVNMLKLRFNMYLNVGPSNLVSSSTVNDSHGCLDWLSKHEPASVAYISFGTVMEPPPQELQALCEALEESEFPFLWSFRGSPEKQLPSGFLERTSSKGKIVPWAPQQKILEHPSVGVFVSHGGWNSVLESICGGVPMICRPFFGDQGLNTRTVEAIWGFGLGLEGGTLTKEGAMKALKLTLRSQQGKQLRDRIRPQKELAYNAVKPNGSSVENFKTLVKVVSNN</sequence>
<dbReference type="InterPro" id="IPR002213">
    <property type="entry name" value="UDP_glucos_trans"/>
</dbReference>
<proteinExistence type="inferred from homology"/>
<gene>
    <name evidence="4" type="ORF">F3Y22_tig00007179pilonHSYRG00124</name>
</gene>
<dbReference type="PANTHER" id="PTHR11926">
    <property type="entry name" value="GLUCOSYL/GLUCURONOSYL TRANSFERASES"/>
    <property type="match status" value="1"/>
</dbReference>
<dbReference type="GO" id="GO:0080043">
    <property type="term" value="F:quercetin 3-O-glucosyltransferase activity"/>
    <property type="evidence" value="ECO:0007669"/>
    <property type="project" value="TreeGrafter"/>
</dbReference>
<evidence type="ECO:0000256" key="2">
    <source>
        <dbReference type="ARBA" id="ARBA00022676"/>
    </source>
</evidence>
<dbReference type="Gene3D" id="3.40.50.2000">
    <property type="entry name" value="Glycogen Phosphorylase B"/>
    <property type="match status" value="4"/>
</dbReference>
<dbReference type="FunFam" id="3.40.50.2000:FF:000091">
    <property type="entry name" value="Glycosyltransferase"/>
    <property type="match status" value="1"/>
</dbReference>
<name>A0A6A3CAP9_HIBSY</name>
<evidence type="ECO:0000313" key="5">
    <source>
        <dbReference type="Proteomes" id="UP000436088"/>
    </source>
</evidence>
<dbReference type="PROSITE" id="PS00375">
    <property type="entry name" value="UDPGT"/>
    <property type="match status" value="1"/>
</dbReference>
<accession>A0A6A3CAP9</accession>
<dbReference type="Pfam" id="PF00201">
    <property type="entry name" value="UDPGT"/>
    <property type="match status" value="2"/>
</dbReference>
<reference evidence="4" key="1">
    <citation type="submission" date="2019-09" db="EMBL/GenBank/DDBJ databases">
        <title>Draft genome information of white flower Hibiscus syriacus.</title>
        <authorList>
            <person name="Kim Y.-M."/>
        </authorList>
    </citation>
    <scope>NUCLEOTIDE SEQUENCE [LARGE SCALE GENOMIC DNA]</scope>
    <source>
        <strain evidence="4">YM2019G1</strain>
    </source>
</reference>
<organism evidence="4 5">
    <name type="scientific">Hibiscus syriacus</name>
    <name type="common">Rose of Sharon</name>
    <dbReference type="NCBI Taxonomy" id="106335"/>
    <lineage>
        <taxon>Eukaryota</taxon>
        <taxon>Viridiplantae</taxon>
        <taxon>Streptophyta</taxon>
        <taxon>Embryophyta</taxon>
        <taxon>Tracheophyta</taxon>
        <taxon>Spermatophyta</taxon>
        <taxon>Magnoliopsida</taxon>
        <taxon>eudicotyledons</taxon>
        <taxon>Gunneridae</taxon>
        <taxon>Pentapetalae</taxon>
        <taxon>rosids</taxon>
        <taxon>malvids</taxon>
        <taxon>Malvales</taxon>
        <taxon>Malvaceae</taxon>
        <taxon>Malvoideae</taxon>
        <taxon>Hibiscus</taxon>
    </lineage>
</organism>
<dbReference type="GO" id="GO:0080044">
    <property type="term" value="F:quercetin 7-O-glucosyltransferase activity"/>
    <property type="evidence" value="ECO:0007669"/>
    <property type="project" value="TreeGrafter"/>
</dbReference>
<dbReference type="Proteomes" id="UP000436088">
    <property type="component" value="Unassembled WGS sequence"/>
</dbReference>
<protein>
    <submittedName>
        <fullName evidence="4">Flavonoid 3-O-glucosyltransferase</fullName>
    </submittedName>
</protein>
<evidence type="ECO:0000256" key="3">
    <source>
        <dbReference type="ARBA" id="ARBA00022679"/>
    </source>
</evidence>
<dbReference type="InterPro" id="IPR035595">
    <property type="entry name" value="UDP_glycos_trans_CS"/>
</dbReference>
<comment type="caution">
    <text evidence="4">The sequence shown here is derived from an EMBL/GenBank/DDBJ whole genome shotgun (WGS) entry which is preliminary data.</text>
</comment>
<keyword evidence="3" id="KW-0808">Transferase</keyword>
<dbReference type="AlphaFoldDB" id="A0A6A3CAP9"/>
<dbReference type="CDD" id="cd03784">
    <property type="entry name" value="GT1_Gtf-like"/>
    <property type="match status" value="2"/>
</dbReference>
<evidence type="ECO:0000313" key="4">
    <source>
        <dbReference type="EMBL" id="KAE8726290.1"/>
    </source>
</evidence>
<dbReference type="SUPFAM" id="SSF53756">
    <property type="entry name" value="UDP-Glycosyltransferase/glycogen phosphorylase"/>
    <property type="match status" value="2"/>
</dbReference>